<dbReference type="PANTHER" id="PTHR48097:SF5">
    <property type="entry name" value="LOW SPECIFICITY L-THREONINE ALDOLASE"/>
    <property type="match status" value="1"/>
</dbReference>
<protein>
    <recommendedName>
        <fullName evidence="5">L-threonine aldolase</fullName>
        <ecNumber evidence="5">4.1.2.48</ecNumber>
    </recommendedName>
</protein>
<dbReference type="PANTHER" id="PTHR48097">
    <property type="entry name" value="L-THREONINE ALDOLASE-RELATED"/>
    <property type="match status" value="1"/>
</dbReference>
<evidence type="ECO:0000313" key="8">
    <source>
        <dbReference type="Proteomes" id="UP000217076"/>
    </source>
</evidence>
<keyword evidence="5" id="KW-0456">Lyase</keyword>
<proteinExistence type="inferred from homology"/>
<comment type="similarity">
    <text evidence="2 5">Belongs to the threonine aldolase family.</text>
</comment>
<reference evidence="8" key="1">
    <citation type="submission" date="2016-10" db="EMBL/GenBank/DDBJ databases">
        <authorList>
            <person name="Varghese N."/>
            <person name="Submissions S."/>
        </authorList>
    </citation>
    <scope>NUCLEOTIDE SEQUENCE [LARGE SCALE GENOMIC DNA]</scope>
    <source>
        <strain evidence="8">930I</strain>
    </source>
</reference>
<comment type="cofactor">
    <cofactor evidence="1 5">
        <name>pyridoxal 5'-phosphate</name>
        <dbReference type="ChEBI" id="CHEBI:597326"/>
    </cofactor>
</comment>
<comment type="catalytic activity">
    <reaction evidence="5">
        <text>L-threonine = acetaldehyde + glycine</text>
        <dbReference type="Rhea" id="RHEA:19625"/>
        <dbReference type="ChEBI" id="CHEBI:15343"/>
        <dbReference type="ChEBI" id="CHEBI:57305"/>
        <dbReference type="ChEBI" id="CHEBI:57926"/>
        <dbReference type="EC" id="4.1.2.48"/>
    </reaction>
</comment>
<dbReference type="Gene3D" id="3.90.1150.10">
    <property type="entry name" value="Aspartate Aminotransferase, domain 1"/>
    <property type="match status" value="1"/>
</dbReference>
<dbReference type="Pfam" id="PF01212">
    <property type="entry name" value="Beta_elim_lyase"/>
    <property type="match status" value="1"/>
</dbReference>
<comment type="catalytic activity">
    <reaction evidence="5">
        <text>L-allo-threonine = acetaldehyde + glycine</text>
        <dbReference type="Rhea" id="RHEA:26209"/>
        <dbReference type="ChEBI" id="CHEBI:15343"/>
        <dbReference type="ChEBI" id="CHEBI:57305"/>
        <dbReference type="ChEBI" id="CHEBI:58585"/>
        <dbReference type="EC" id="4.1.2.48"/>
    </reaction>
</comment>
<dbReference type="SUPFAM" id="SSF53383">
    <property type="entry name" value="PLP-dependent transferases"/>
    <property type="match status" value="1"/>
</dbReference>
<dbReference type="InterPro" id="IPR015424">
    <property type="entry name" value="PyrdxlP-dep_Trfase"/>
</dbReference>
<evidence type="ECO:0000256" key="4">
    <source>
        <dbReference type="ARBA" id="ARBA00022898"/>
    </source>
</evidence>
<feature type="domain" description="Aromatic amino acid beta-eliminating lyase/threonine aldolase" evidence="6">
    <location>
        <begin position="4"/>
        <end position="292"/>
    </location>
</feature>
<dbReference type="STRING" id="83401.SAMN05421742_11418"/>
<dbReference type="GO" id="GO:0008732">
    <property type="term" value="F:L-allo-threonine aldolase activity"/>
    <property type="evidence" value="ECO:0007669"/>
    <property type="project" value="RHEA"/>
</dbReference>
<dbReference type="AlphaFoldDB" id="A0A1G8FHI9"/>
<comment type="function">
    <text evidence="5">Catalyzes the cleavage of L-allo-threonine and L-threonine to glycine and acetaldehyde.</text>
</comment>
<evidence type="ECO:0000313" key="7">
    <source>
        <dbReference type="EMBL" id="SDH81459.1"/>
    </source>
</evidence>
<dbReference type="EC" id="4.1.2.48" evidence="5"/>
<evidence type="ECO:0000256" key="3">
    <source>
        <dbReference type="ARBA" id="ARBA00011881"/>
    </source>
</evidence>
<evidence type="ECO:0000256" key="5">
    <source>
        <dbReference type="PIRNR" id="PIRNR038940"/>
    </source>
</evidence>
<gene>
    <name evidence="7" type="ORF">SAMN05421742_11418</name>
</gene>
<dbReference type="Proteomes" id="UP000217076">
    <property type="component" value="Unassembled WGS sequence"/>
</dbReference>
<dbReference type="GO" id="GO:0006567">
    <property type="term" value="P:L-threonine catabolic process"/>
    <property type="evidence" value="ECO:0007669"/>
    <property type="project" value="UniProtKB-UniRule"/>
</dbReference>
<evidence type="ECO:0000259" key="6">
    <source>
        <dbReference type="Pfam" id="PF01212"/>
    </source>
</evidence>
<dbReference type="PIRSF" id="PIRSF038940">
    <property type="entry name" value="Low_specificity_LTA"/>
    <property type="match status" value="1"/>
</dbReference>
<dbReference type="InterPro" id="IPR015422">
    <property type="entry name" value="PyrdxlP-dep_Trfase_small"/>
</dbReference>
<dbReference type="InterPro" id="IPR001597">
    <property type="entry name" value="ArAA_b-elim_lyase/Thr_aldolase"/>
</dbReference>
<dbReference type="InterPro" id="IPR026273">
    <property type="entry name" value="Low_specificity_L-TA_bact"/>
</dbReference>
<evidence type="ECO:0000256" key="2">
    <source>
        <dbReference type="ARBA" id="ARBA00006966"/>
    </source>
</evidence>
<dbReference type="Gene3D" id="3.40.640.10">
    <property type="entry name" value="Type I PLP-dependent aspartate aminotransferase-like (Major domain)"/>
    <property type="match status" value="1"/>
</dbReference>
<evidence type="ECO:0000256" key="1">
    <source>
        <dbReference type="ARBA" id="ARBA00001933"/>
    </source>
</evidence>
<name>A0A1G8FHI9_9PROT</name>
<keyword evidence="4 5" id="KW-0663">Pyridoxal phosphate</keyword>
<dbReference type="InterPro" id="IPR015421">
    <property type="entry name" value="PyrdxlP-dep_Trfase_major"/>
</dbReference>
<organism evidence="7 8">
    <name type="scientific">Roseospirillum parvum</name>
    <dbReference type="NCBI Taxonomy" id="83401"/>
    <lineage>
        <taxon>Bacteria</taxon>
        <taxon>Pseudomonadati</taxon>
        <taxon>Pseudomonadota</taxon>
        <taxon>Alphaproteobacteria</taxon>
        <taxon>Rhodospirillales</taxon>
        <taxon>Rhodospirillaceae</taxon>
        <taxon>Roseospirillum</taxon>
    </lineage>
</organism>
<dbReference type="OrthoDB" id="9774495at2"/>
<comment type="subunit">
    <text evidence="3">Homotetramer.</text>
</comment>
<keyword evidence="8" id="KW-1185">Reference proteome</keyword>
<sequence length="325" mass="34031">MGWDFASDNVRGACPEVARALAELAGGAAPYGADELTARLETRLAELFEHPVAALPVATGTAANALAVAAFTPPHGSVYCHHEAHILRDEAGACEFFAGGARLIGLPGENAKLTPETLDTHLDRCAAGNVHRVRPRLVSITQSTELGTLYTPGEVAAIGAWCQANGLALHMDGARFANAVAALGVSPAELTWKAGVDVLSLGGTKNGAWAAEALVLFDPERAEATAIRRKRGGHLLSKGRFLAAQLLALFEDGTWLANGRHANTQATRLAEGLLTLPGVRPITPTQANEVFLHLPEPLRQGLNEAGFGFTPWGDAGPDAIRLVTA</sequence>
<dbReference type="EMBL" id="FNCV01000014">
    <property type="protein sequence ID" value="SDH81459.1"/>
    <property type="molecule type" value="Genomic_DNA"/>
</dbReference>
<dbReference type="RefSeq" id="WP_092621669.1">
    <property type="nucleotide sequence ID" value="NZ_FNCV01000014.1"/>
</dbReference>
<accession>A0A1G8FHI9</accession>